<evidence type="ECO:0000313" key="11">
    <source>
        <dbReference type="EMBL" id="AAR27579.1"/>
    </source>
</evidence>
<dbReference type="SUPFAM" id="SSF103473">
    <property type="entry name" value="MFS general substrate transporter"/>
    <property type="match status" value="1"/>
</dbReference>
<dbReference type="EMBL" id="AY394000">
    <property type="protein sequence ID" value="AAR27579.1"/>
    <property type="molecule type" value="Genomic_DNA"/>
</dbReference>
<dbReference type="Pfam" id="PF00083">
    <property type="entry name" value="Sugar_tr"/>
    <property type="match status" value="1"/>
</dbReference>
<keyword evidence="3" id="KW-0813">Transport</keyword>
<feature type="transmembrane region" description="Helical" evidence="9">
    <location>
        <begin position="378"/>
        <end position="396"/>
    </location>
</feature>
<evidence type="ECO:0000256" key="7">
    <source>
        <dbReference type="ARBA" id="ARBA00022989"/>
    </source>
</evidence>
<accession>Q6TMA4</accession>
<name>Q6TMA4_RHOS6</name>
<comment type="similarity">
    <text evidence="2">Belongs to the major facilitator superfamily. Metabolite:H+ Symporter (MHS) family (TC 2.A.1.6) family.</text>
</comment>
<reference evidence="11" key="1">
    <citation type="submission" date="2003-09" db="EMBL/GenBank/DDBJ databases">
        <authorList>
            <person name="Choi J.-H."/>
            <person name="Kim T.-K."/>
            <person name="Kim W.-C."/>
            <person name="Rhee I.-K."/>
        </authorList>
    </citation>
    <scope>NUCLEOTIDE SEQUENCE</scope>
</reference>
<evidence type="ECO:0000256" key="1">
    <source>
        <dbReference type="ARBA" id="ARBA00004651"/>
    </source>
</evidence>
<feature type="transmembrane region" description="Helical" evidence="9">
    <location>
        <begin position="286"/>
        <end position="308"/>
    </location>
</feature>
<dbReference type="PANTHER" id="PTHR43528:SF1">
    <property type="entry name" value="ALPHA-KETOGLUTARATE PERMEASE"/>
    <property type="match status" value="1"/>
</dbReference>
<dbReference type="PROSITE" id="PS50850">
    <property type="entry name" value="MFS"/>
    <property type="match status" value="1"/>
</dbReference>
<feature type="transmembrane region" description="Helical" evidence="9">
    <location>
        <begin position="344"/>
        <end position="366"/>
    </location>
</feature>
<dbReference type="PROSITE" id="PS00217">
    <property type="entry name" value="SUGAR_TRANSPORT_2"/>
    <property type="match status" value="1"/>
</dbReference>
<evidence type="ECO:0000256" key="5">
    <source>
        <dbReference type="ARBA" id="ARBA00022692"/>
    </source>
</evidence>
<evidence type="ECO:0000256" key="8">
    <source>
        <dbReference type="ARBA" id="ARBA00023136"/>
    </source>
</evidence>
<evidence type="ECO:0000259" key="10">
    <source>
        <dbReference type="PROSITE" id="PS50850"/>
    </source>
</evidence>
<dbReference type="GO" id="GO:0015293">
    <property type="term" value="F:symporter activity"/>
    <property type="evidence" value="ECO:0007669"/>
    <property type="project" value="UniProtKB-KW"/>
</dbReference>
<keyword evidence="8 9" id="KW-0472">Membrane</keyword>
<feature type="transmembrane region" description="Helical" evidence="9">
    <location>
        <begin position="320"/>
        <end position="338"/>
    </location>
</feature>
<feature type="transmembrane region" description="Helical" evidence="9">
    <location>
        <begin position="61"/>
        <end position="83"/>
    </location>
</feature>
<feature type="transmembrane region" description="Helical" evidence="9">
    <location>
        <begin position="195"/>
        <end position="214"/>
    </location>
</feature>
<sequence>MVNSTLTVPSKEAGATSQLRRRSLIASSVGNLLEWFDWTIYAVFSPFIAKALFDPSDPTSALLSTLAVFAVGFAFRPLGGILFGTLADRVGRRTTMITTMLLMAAGSLLIAVTPSYAAIGGLASLILVVARLMQGLAHGGETAASYAYVSEIAPPRHRGLWSSAVFLSVSVGTLCATALGAGISAALPAADADRWGWRIPFFLGAGLAVFALFLRRGMMESEVYEEQIAGAEDGTTATETPKLPRRTLVLRGFKLMLYEGGTNVVYYTWTSFAAVFAITYHDMNAASAFLASAFAQLIYIAAIPIGGFLADKWGRKPVTLIFYGAFIIGIFPLMGMITDEPWTLFVAQSIALVFIALVAGSKPAVLSELLPTRYRTRMLGFALSLAVAIFGGTAPYLNQWLYGKEIGWAFNVYIIVLCLIGMAVVSTWRETKGVPLQDIV</sequence>
<keyword evidence="7 9" id="KW-1133">Transmembrane helix</keyword>
<dbReference type="InterPro" id="IPR051084">
    <property type="entry name" value="H+-coupled_symporters"/>
</dbReference>
<organism evidence="11">
    <name type="scientific">Rhodococcus sp. (strain TK6)</name>
    <dbReference type="NCBI Taxonomy" id="249095"/>
    <lineage>
        <taxon>Bacteria</taxon>
        <taxon>Bacillati</taxon>
        <taxon>Actinomycetota</taxon>
        <taxon>Actinomycetes</taxon>
        <taxon>Mycobacteriales</taxon>
        <taxon>Nocardiaceae</taxon>
        <taxon>Rhodococcus</taxon>
    </lineage>
</organism>
<protein>
    <submittedName>
        <fullName evidence="11">Transport gene</fullName>
    </submittedName>
</protein>
<evidence type="ECO:0000256" key="2">
    <source>
        <dbReference type="ARBA" id="ARBA00008240"/>
    </source>
</evidence>
<dbReference type="InterPro" id="IPR020846">
    <property type="entry name" value="MFS_dom"/>
</dbReference>
<feature type="transmembrane region" description="Helical" evidence="9">
    <location>
        <begin position="408"/>
        <end position="428"/>
    </location>
</feature>
<feature type="domain" description="Major facilitator superfamily (MFS) profile" evidence="10">
    <location>
        <begin position="23"/>
        <end position="432"/>
    </location>
</feature>
<dbReference type="GO" id="GO:0005886">
    <property type="term" value="C:plasma membrane"/>
    <property type="evidence" value="ECO:0007669"/>
    <property type="project" value="UniProtKB-SubCell"/>
</dbReference>
<proteinExistence type="inferred from homology"/>
<evidence type="ECO:0000256" key="9">
    <source>
        <dbReference type="SAM" id="Phobius"/>
    </source>
</evidence>
<keyword evidence="4" id="KW-1003">Cell membrane</keyword>
<dbReference type="InterPro" id="IPR005829">
    <property type="entry name" value="Sugar_transporter_CS"/>
</dbReference>
<dbReference type="AlphaFoldDB" id="Q6TMA4"/>
<gene>
    <name evidence="11" type="primary">tpg</name>
</gene>
<keyword evidence="6" id="KW-0769">Symport</keyword>
<dbReference type="InterPro" id="IPR005828">
    <property type="entry name" value="MFS_sugar_transport-like"/>
</dbReference>
<feature type="transmembrane region" description="Helical" evidence="9">
    <location>
        <begin position="255"/>
        <end position="280"/>
    </location>
</feature>
<dbReference type="InterPro" id="IPR036259">
    <property type="entry name" value="MFS_trans_sf"/>
</dbReference>
<dbReference type="Gene3D" id="1.20.1250.20">
    <property type="entry name" value="MFS general substrate transporter like domains"/>
    <property type="match status" value="2"/>
</dbReference>
<feature type="transmembrane region" description="Helical" evidence="9">
    <location>
        <begin position="118"/>
        <end position="139"/>
    </location>
</feature>
<dbReference type="PANTHER" id="PTHR43528">
    <property type="entry name" value="ALPHA-KETOGLUTARATE PERMEASE"/>
    <property type="match status" value="1"/>
</dbReference>
<evidence type="ECO:0000256" key="4">
    <source>
        <dbReference type="ARBA" id="ARBA00022475"/>
    </source>
</evidence>
<keyword evidence="5 9" id="KW-0812">Transmembrane</keyword>
<evidence type="ECO:0000256" key="6">
    <source>
        <dbReference type="ARBA" id="ARBA00022847"/>
    </source>
</evidence>
<comment type="subcellular location">
    <subcellularLocation>
        <location evidence="1">Cell membrane</location>
        <topology evidence="1">Multi-pass membrane protein</topology>
    </subcellularLocation>
</comment>
<dbReference type="Pfam" id="PF07690">
    <property type="entry name" value="MFS_1"/>
    <property type="match status" value="1"/>
</dbReference>
<evidence type="ECO:0000256" key="3">
    <source>
        <dbReference type="ARBA" id="ARBA00022448"/>
    </source>
</evidence>
<dbReference type="InterPro" id="IPR011701">
    <property type="entry name" value="MFS"/>
</dbReference>